<dbReference type="AlphaFoldDB" id="C4GFI5"/>
<evidence type="ECO:0000313" key="2">
    <source>
        <dbReference type="EMBL" id="EEP68989.1"/>
    </source>
</evidence>
<dbReference type="HOGENOM" id="CLU_176924_0_0_4"/>
<evidence type="ECO:0000256" key="1">
    <source>
        <dbReference type="SAM" id="Phobius"/>
    </source>
</evidence>
<dbReference type="STRING" id="629741.GCWU000324_00900"/>
<name>C4GFI5_9NEIS</name>
<keyword evidence="1" id="KW-0812">Transmembrane</keyword>
<dbReference type="Proteomes" id="UP000003009">
    <property type="component" value="Unassembled WGS sequence"/>
</dbReference>
<sequence length="84" mass="9378">MIGALWLALGVVLTMRLVPTGHFLFFASPKKSKQKKGDPDVQVCFADFPHCASFFRRVRTSRAAHVVGQAHAFSRKKNATFGWT</sequence>
<accession>C4GFI5</accession>
<keyword evidence="1" id="KW-1133">Transmembrane helix</keyword>
<reference evidence="2" key="1">
    <citation type="submission" date="2009-04" db="EMBL/GenBank/DDBJ databases">
        <authorList>
            <person name="Weinstock G."/>
            <person name="Sodergren E."/>
            <person name="Clifton S."/>
            <person name="Fulton L."/>
            <person name="Fulton B."/>
            <person name="Courtney L."/>
            <person name="Fronick C."/>
            <person name="Harrison M."/>
            <person name="Strong C."/>
            <person name="Farmer C."/>
            <person name="Delahaunty K."/>
            <person name="Markovic C."/>
            <person name="Hall O."/>
            <person name="Minx P."/>
            <person name="Tomlinson C."/>
            <person name="Mitreva M."/>
            <person name="Nelson J."/>
            <person name="Hou S."/>
            <person name="Wollam A."/>
            <person name="Pepin K.H."/>
            <person name="Johnson M."/>
            <person name="Bhonagiri V."/>
            <person name="Nash W.E."/>
            <person name="Warren W."/>
            <person name="Chinwalla A."/>
            <person name="Mardis E.R."/>
            <person name="Wilson R.K."/>
        </authorList>
    </citation>
    <scope>NUCLEOTIDE SEQUENCE [LARGE SCALE GENOMIC DNA]</scope>
    <source>
        <strain evidence="2">ATCC 51147</strain>
    </source>
</reference>
<gene>
    <name evidence="2" type="ORF">GCWU000324_00900</name>
</gene>
<keyword evidence="1" id="KW-0472">Membrane</keyword>
<protein>
    <submittedName>
        <fullName evidence="2">Uncharacterized protein</fullName>
    </submittedName>
</protein>
<dbReference type="EMBL" id="ACJW02000002">
    <property type="protein sequence ID" value="EEP68989.1"/>
    <property type="molecule type" value="Genomic_DNA"/>
</dbReference>
<keyword evidence="3" id="KW-1185">Reference proteome</keyword>
<proteinExistence type="predicted"/>
<feature type="transmembrane region" description="Helical" evidence="1">
    <location>
        <begin position="6"/>
        <end position="27"/>
    </location>
</feature>
<comment type="caution">
    <text evidence="2">The sequence shown here is derived from an EMBL/GenBank/DDBJ whole genome shotgun (WGS) entry which is preliminary data.</text>
</comment>
<evidence type="ECO:0000313" key="3">
    <source>
        <dbReference type="Proteomes" id="UP000003009"/>
    </source>
</evidence>
<organism evidence="2 3">
    <name type="scientific">Kingella oralis ATCC 51147</name>
    <dbReference type="NCBI Taxonomy" id="629741"/>
    <lineage>
        <taxon>Bacteria</taxon>
        <taxon>Pseudomonadati</taxon>
        <taxon>Pseudomonadota</taxon>
        <taxon>Betaproteobacteria</taxon>
        <taxon>Neisseriales</taxon>
        <taxon>Neisseriaceae</taxon>
        <taxon>Kingella</taxon>
    </lineage>
</organism>